<gene>
    <name evidence="1" type="ORF">XAT740_LOCUS49721</name>
</gene>
<reference evidence="1" key="1">
    <citation type="submission" date="2021-02" db="EMBL/GenBank/DDBJ databases">
        <authorList>
            <person name="Nowell W R."/>
        </authorList>
    </citation>
    <scope>NUCLEOTIDE SEQUENCE</scope>
</reference>
<name>A0A816BZK6_ADIRI</name>
<comment type="caution">
    <text evidence="1">The sequence shown here is derived from an EMBL/GenBank/DDBJ whole genome shotgun (WGS) entry which is preliminary data.</text>
</comment>
<accession>A0A816BZK6</accession>
<dbReference type="AlphaFoldDB" id="A0A816BZK6"/>
<sequence>MANQIEHLIFASQEYTELLLNYITITRLASQGQTIVVPTDATEQLTSMDIDSQIEPRDDTSLWKNTI</sequence>
<dbReference type="Proteomes" id="UP000663828">
    <property type="component" value="Unassembled WGS sequence"/>
</dbReference>
<dbReference type="EMBL" id="CAJNOR010007431">
    <property type="protein sequence ID" value="CAF1617184.1"/>
    <property type="molecule type" value="Genomic_DNA"/>
</dbReference>
<proteinExistence type="predicted"/>
<evidence type="ECO:0000313" key="2">
    <source>
        <dbReference type="Proteomes" id="UP000663828"/>
    </source>
</evidence>
<protein>
    <submittedName>
        <fullName evidence="1">Uncharacterized protein</fullName>
    </submittedName>
</protein>
<organism evidence="1 2">
    <name type="scientific">Adineta ricciae</name>
    <name type="common">Rotifer</name>
    <dbReference type="NCBI Taxonomy" id="249248"/>
    <lineage>
        <taxon>Eukaryota</taxon>
        <taxon>Metazoa</taxon>
        <taxon>Spiralia</taxon>
        <taxon>Gnathifera</taxon>
        <taxon>Rotifera</taxon>
        <taxon>Eurotatoria</taxon>
        <taxon>Bdelloidea</taxon>
        <taxon>Adinetida</taxon>
        <taxon>Adinetidae</taxon>
        <taxon>Adineta</taxon>
    </lineage>
</organism>
<evidence type="ECO:0000313" key="1">
    <source>
        <dbReference type="EMBL" id="CAF1617184.1"/>
    </source>
</evidence>
<keyword evidence="2" id="KW-1185">Reference proteome</keyword>